<protein>
    <submittedName>
        <fullName evidence="10">DEK domain-containing chromatin associated protein isoform 2</fullName>
    </submittedName>
</protein>
<feature type="compositionally biased region" description="Acidic residues" evidence="7">
    <location>
        <begin position="130"/>
        <end position="140"/>
    </location>
</feature>
<feature type="region of interest" description="Disordered" evidence="7">
    <location>
        <begin position="51"/>
        <end position="195"/>
    </location>
</feature>
<name>A0A6A2XIA0_HIBSY</name>
<dbReference type="FunFam" id="1.10.10.60:FF:000220">
    <property type="entry name" value="DEK domain-containing chromatin associated protein"/>
    <property type="match status" value="1"/>
</dbReference>
<dbReference type="Gene3D" id="1.10.10.60">
    <property type="entry name" value="Homeodomain-like"/>
    <property type="match status" value="1"/>
</dbReference>
<keyword evidence="8" id="KW-0812">Transmembrane</keyword>
<evidence type="ECO:0000256" key="2">
    <source>
        <dbReference type="ARBA" id="ARBA00022853"/>
    </source>
</evidence>
<feature type="domain" description="DEK-C" evidence="9">
    <location>
        <begin position="479"/>
        <end position="534"/>
    </location>
</feature>
<dbReference type="GO" id="GO:0005730">
    <property type="term" value="C:nucleolus"/>
    <property type="evidence" value="ECO:0007669"/>
    <property type="project" value="UniProtKB-SubCell"/>
</dbReference>
<evidence type="ECO:0000259" key="9">
    <source>
        <dbReference type="PROSITE" id="PS51998"/>
    </source>
</evidence>
<feature type="region of interest" description="Disordered" evidence="7">
    <location>
        <begin position="310"/>
        <end position="486"/>
    </location>
</feature>
<dbReference type="Proteomes" id="UP000436088">
    <property type="component" value="Unassembled WGS sequence"/>
</dbReference>
<dbReference type="Pfam" id="PF08766">
    <property type="entry name" value="DEK_C"/>
    <property type="match status" value="1"/>
</dbReference>
<dbReference type="InterPro" id="IPR014876">
    <property type="entry name" value="DEK_C"/>
</dbReference>
<feature type="compositionally biased region" description="Basic residues" evidence="7">
    <location>
        <begin position="398"/>
        <end position="416"/>
    </location>
</feature>
<feature type="compositionally biased region" description="Basic and acidic residues" evidence="7">
    <location>
        <begin position="89"/>
        <end position="129"/>
    </location>
</feature>
<evidence type="ECO:0000256" key="8">
    <source>
        <dbReference type="SAM" id="Phobius"/>
    </source>
</evidence>
<evidence type="ECO:0000256" key="4">
    <source>
        <dbReference type="ARBA" id="ARBA00023125"/>
    </source>
</evidence>
<dbReference type="GO" id="GO:0006325">
    <property type="term" value="P:chromatin organization"/>
    <property type="evidence" value="ECO:0007669"/>
    <property type="project" value="UniProtKB-KW"/>
</dbReference>
<comment type="subcellular location">
    <subcellularLocation>
        <location evidence="1">Nucleus</location>
        <location evidence="1">Nucleolus</location>
    </subcellularLocation>
</comment>
<keyword evidence="8" id="KW-1133">Transmembrane helix</keyword>
<gene>
    <name evidence="10" type="ORF">F3Y22_tig00111689pilonHSYRG00055</name>
</gene>
<dbReference type="PROSITE" id="PS51998">
    <property type="entry name" value="DEK_C"/>
    <property type="match status" value="1"/>
</dbReference>
<evidence type="ECO:0000256" key="3">
    <source>
        <dbReference type="ARBA" id="ARBA00023015"/>
    </source>
</evidence>
<feature type="compositionally biased region" description="Acidic residues" evidence="7">
    <location>
        <begin position="539"/>
        <end position="551"/>
    </location>
</feature>
<feature type="region of interest" description="Disordered" evidence="7">
    <location>
        <begin position="536"/>
        <end position="563"/>
    </location>
</feature>
<feature type="transmembrane region" description="Helical" evidence="8">
    <location>
        <begin position="12"/>
        <end position="30"/>
    </location>
</feature>
<evidence type="ECO:0000256" key="7">
    <source>
        <dbReference type="SAM" id="MobiDB-lite"/>
    </source>
</evidence>
<accession>A0A6A2XIA0</accession>
<dbReference type="GO" id="GO:0003677">
    <property type="term" value="F:DNA binding"/>
    <property type="evidence" value="ECO:0007669"/>
    <property type="project" value="UniProtKB-KW"/>
</dbReference>
<organism evidence="10 11">
    <name type="scientific">Hibiscus syriacus</name>
    <name type="common">Rose of Sharon</name>
    <dbReference type="NCBI Taxonomy" id="106335"/>
    <lineage>
        <taxon>Eukaryota</taxon>
        <taxon>Viridiplantae</taxon>
        <taxon>Streptophyta</taxon>
        <taxon>Embryophyta</taxon>
        <taxon>Tracheophyta</taxon>
        <taxon>Spermatophyta</taxon>
        <taxon>Magnoliopsida</taxon>
        <taxon>eudicotyledons</taxon>
        <taxon>Gunneridae</taxon>
        <taxon>Pentapetalae</taxon>
        <taxon>rosids</taxon>
        <taxon>malvids</taxon>
        <taxon>Malvales</taxon>
        <taxon>Malvaceae</taxon>
        <taxon>Malvoideae</taxon>
        <taxon>Hibiscus</taxon>
    </lineage>
</organism>
<dbReference type="PANTHER" id="PTHR13468:SF22">
    <property type="entry name" value="DEK DOMAIN-CONTAINING CHROMATIN-ASSOCIATED PROTEIN 3"/>
    <property type="match status" value="1"/>
</dbReference>
<dbReference type="EMBL" id="VEPZ02001403">
    <property type="protein sequence ID" value="KAE8675232.1"/>
    <property type="molecule type" value="Genomic_DNA"/>
</dbReference>
<keyword evidence="6" id="KW-0539">Nucleus</keyword>
<keyword evidence="3" id="KW-0805">Transcription regulation</keyword>
<evidence type="ECO:0000256" key="5">
    <source>
        <dbReference type="ARBA" id="ARBA00023163"/>
    </source>
</evidence>
<keyword evidence="2" id="KW-0156">Chromatin regulator</keyword>
<dbReference type="GO" id="GO:0042393">
    <property type="term" value="F:histone binding"/>
    <property type="evidence" value="ECO:0007669"/>
    <property type="project" value="TreeGrafter"/>
</dbReference>
<feature type="compositionally biased region" description="Basic and acidic residues" evidence="7">
    <location>
        <begin position="164"/>
        <end position="183"/>
    </location>
</feature>
<dbReference type="InterPro" id="IPR044198">
    <property type="entry name" value="DEK"/>
</dbReference>
<dbReference type="AlphaFoldDB" id="A0A6A2XIA0"/>
<keyword evidence="5" id="KW-0804">Transcription</keyword>
<dbReference type="SUPFAM" id="SSF109715">
    <property type="entry name" value="DEK C-terminal domain"/>
    <property type="match status" value="1"/>
</dbReference>
<reference evidence="10" key="1">
    <citation type="submission" date="2019-09" db="EMBL/GenBank/DDBJ databases">
        <title>Draft genome information of white flower Hibiscus syriacus.</title>
        <authorList>
            <person name="Kim Y.-M."/>
        </authorList>
    </citation>
    <scope>NUCLEOTIDE SEQUENCE [LARGE SCALE GENOMIC DNA]</scope>
    <source>
        <strain evidence="10">YM2019G1</strain>
    </source>
</reference>
<feature type="compositionally biased region" description="Acidic residues" evidence="7">
    <location>
        <begin position="346"/>
        <end position="371"/>
    </location>
</feature>
<comment type="caution">
    <text evidence="10">The sequence shown here is derived from an EMBL/GenBank/DDBJ whole genome shotgun (WGS) entry which is preliminary data.</text>
</comment>
<feature type="compositionally biased region" description="Acidic residues" evidence="7">
    <location>
        <begin position="78"/>
        <end position="88"/>
    </location>
</feature>
<keyword evidence="8" id="KW-0472">Membrane</keyword>
<dbReference type="GO" id="GO:2000779">
    <property type="term" value="P:regulation of double-strand break repair"/>
    <property type="evidence" value="ECO:0007669"/>
    <property type="project" value="TreeGrafter"/>
</dbReference>
<keyword evidence="11" id="KW-1185">Reference proteome</keyword>
<dbReference type="PANTHER" id="PTHR13468">
    <property type="entry name" value="DEK PROTEIN"/>
    <property type="match status" value="1"/>
</dbReference>
<evidence type="ECO:0000313" key="10">
    <source>
        <dbReference type="EMBL" id="KAE8675232.1"/>
    </source>
</evidence>
<sequence>MENSLAKSASPNILISILVGLVVIPSYSFGRLEKTNGYGTALPEKSVDVALEKGEEEDNGIKEMEEDKKNEEKVETEKMDEDQLVEEDKESKEVESDAKEEPKTDAMEEDATKVEENKDEANKKVYELKEEAEEQEEKAEEENKEKDEESEEEKGSKKRGKVQKTGEKVKGKAKKSEDKEPEQRTPLTDRPVRERKSVERLVASIEKDVSREFQIEKGKGTPLKDIPNVAFKLSRRKTDDTFRLLHTVLFGRRGKDYRLASKHKQFIVLHACMSTGMSHCKEIILGWLFRLRVYFQIFWFLWHDNESSKGKKRKRATNSGTTSTRTTKSRKKSEDTSKSGKKNTPDSEDESEEDEEEEREEEEEKEEEQNEEERKENGVAENLRTRCPRILKESAGKAKTKKVITPKRSTPQKRTPKTSSTKNSTADDDSDESPKVSSRKKPEKVTKEKSTTPTKSASKEKTSKRVGKGKDKAKEQKLKPSDHELRDTICKILKEVDFNTATFTDILKLLAQHFNTDLTARKSSIKLMIQEELTKLAEEAGDEDEEGDAEKDETQSAGQEVQA</sequence>
<evidence type="ECO:0000256" key="6">
    <source>
        <dbReference type="ARBA" id="ARBA00023242"/>
    </source>
</evidence>
<feature type="compositionally biased region" description="Basic and acidic residues" evidence="7">
    <location>
        <begin position="51"/>
        <end position="77"/>
    </location>
</feature>
<proteinExistence type="predicted"/>
<keyword evidence="4" id="KW-0238">DNA-binding</keyword>
<feature type="compositionally biased region" description="Basic and acidic residues" evidence="7">
    <location>
        <begin position="457"/>
        <end position="486"/>
    </location>
</feature>
<evidence type="ECO:0000256" key="1">
    <source>
        <dbReference type="ARBA" id="ARBA00004604"/>
    </source>
</evidence>
<evidence type="ECO:0000313" key="11">
    <source>
        <dbReference type="Proteomes" id="UP000436088"/>
    </source>
</evidence>